<dbReference type="GO" id="GO:0008270">
    <property type="term" value="F:zinc ion binding"/>
    <property type="evidence" value="ECO:0007669"/>
    <property type="project" value="UniProtKB-KW"/>
</dbReference>
<dbReference type="Proteomes" id="UP000290572">
    <property type="component" value="Unassembled WGS sequence"/>
</dbReference>
<dbReference type="InterPro" id="IPR041545">
    <property type="entry name" value="DUF5601"/>
</dbReference>
<dbReference type="InterPro" id="IPR037191">
    <property type="entry name" value="VPS9_dom_sf"/>
</dbReference>
<feature type="region of interest" description="Disordered" evidence="4">
    <location>
        <begin position="471"/>
        <end position="491"/>
    </location>
</feature>
<keyword evidence="9" id="KW-1185">Reference proteome</keyword>
<dbReference type="FunFam" id="1.20.1050.80:FF:000003">
    <property type="entry name" value="rab5 GDP/GTP exchange factor isoform X2"/>
    <property type="match status" value="1"/>
</dbReference>
<evidence type="ECO:0000259" key="5">
    <source>
        <dbReference type="PROSITE" id="PS51036"/>
    </source>
</evidence>
<evidence type="ECO:0000256" key="2">
    <source>
        <dbReference type="ARBA" id="ARBA00022771"/>
    </source>
</evidence>
<name>A0A498LYF1_LABRO</name>
<dbReference type="OrthoDB" id="300289at2759"/>
<dbReference type="PANTHER" id="PTHR23101:SF126">
    <property type="entry name" value="RAB5 GDP_GTP EXCHANGE FACTOR"/>
    <property type="match status" value="1"/>
</dbReference>
<dbReference type="GO" id="GO:0030139">
    <property type="term" value="C:endocytic vesicle"/>
    <property type="evidence" value="ECO:0007669"/>
    <property type="project" value="TreeGrafter"/>
</dbReference>
<dbReference type="Gene3D" id="1.20.5.4770">
    <property type="match status" value="1"/>
</dbReference>
<keyword evidence="1" id="KW-0479">Metal-binding</keyword>
<reference evidence="7 9" key="1">
    <citation type="submission" date="2018-03" db="EMBL/GenBank/DDBJ databases">
        <title>Draft genome sequence of Rohu Carp (Labeo rohita).</title>
        <authorList>
            <person name="Das P."/>
            <person name="Kushwaha B."/>
            <person name="Joshi C.G."/>
            <person name="Kumar D."/>
            <person name="Nagpure N.S."/>
            <person name="Sahoo L."/>
            <person name="Das S.P."/>
            <person name="Bit A."/>
            <person name="Patnaik S."/>
            <person name="Meher P.K."/>
            <person name="Jayasankar P."/>
            <person name="Koringa P.G."/>
            <person name="Patel N.V."/>
            <person name="Hinsu A.T."/>
            <person name="Kumar R."/>
            <person name="Pandey M."/>
            <person name="Agarwal S."/>
            <person name="Srivastava S."/>
            <person name="Singh M."/>
            <person name="Iquebal M.A."/>
            <person name="Jaiswal S."/>
            <person name="Angadi U.B."/>
            <person name="Kumar N."/>
            <person name="Raza M."/>
            <person name="Shah T.M."/>
            <person name="Rai A."/>
            <person name="Jena J.K."/>
        </authorList>
    </citation>
    <scope>NUCLEOTIDE SEQUENCE [LARGE SCALE GENOMIC DNA]</scope>
    <source>
        <strain evidence="7">DASCIFA01</strain>
        <tissue evidence="7">Testis</tissue>
    </source>
</reference>
<feature type="domain" description="A20-type" evidence="5">
    <location>
        <begin position="13"/>
        <end position="47"/>
    </location>
</feature>
<evidence type="ECO:0000313" key="9">
    <source>
        <dbReference type="Proteomes" id="UP000290572"/>
    </source>
</evidence>
<evidence type="ECO:0000313" key="8">
    <source>
        <dbReference type="EMBL" id="RXN14412.1"/>
    </source>
</evidence>
<dbReference type="AlphaFoldDB" id="A0A498LYF1"/>
<dbReference type="GO" id="GO:0005829">
    <property type="term" value="C:cytosol"/>
    <property type="evidence" value="ECO:0007669"/>
    <property type="project" value="TreeGrafter"/>
</dbReference>
<accession>A0A498LYF1</accession>
<evidence type="ECO:0000259" key="6">
    <source>
        <dbReference type="PROSITE" id="PS51205"/>
    </source>
</evidence>
<organism evidence="7 9">
    <name type="scientific">Labeo rohita</name>
    <name type="common">Indian major carp</name>
    <name type="synonym">Cyprinus rohita</name>
    <dbReference type="NCBI Taxonomy" id="84645"/>
    <lineage>
        <taxon>Eukaryota</taxon>
        <taxon>Metazoa</taxon>
        <taxon>Chordata</taxon>
        <taxon>Craniata</taxon>
        <taxon>Vertebrata</taxon>
        <taxon>Euteleostomi</taxon>
        <taxon>Actinopterygii</taxon>
        <taxon>Neopterygii</taxon>
        <taxon>Teleostei</taxon>
        <taxon>Ostariophysi</taxon>
        <taxon>Cypriniformes</taxon>
        <taxon>Cyprinidae</taxon>
        <taxon>Labeoninae</taxon>
        <taxon>Labeonini</taxon>
        <taxon>Labeo</taxon>
    </lineage>
</organism>
<evidence type="ECO:0000313" key="7">
    <source>
        <dbReference type="EMBL" id="RXN13261.1"/>
    </source>
</evidence>
<dbReference type="Pfam" id="PF18151">
    <property type="entry name" value="DUF5601"/>
    <property type="match status" value="1"/>
</dbReference>
<proteinExistence type="predicted"/>
<dbReference type="InterPro" id="IPR002653">
    <property type="entry name" value="Znf_A20"/>
</dbReference>
<comment type="caution">
    <text evidence="7">The sequence shown here is derived from an EMBL/GenBank/DDBJ whole genome shotgun (WGS) entry which is preliminary data.</text>
</comment>
<feature type="domain" description="VPS9" evidence="6">
    <location>
        <begin position="226"/>
        <end position="369"/>
    </location>
</feature>
<dbReference type="Pfam" id="PF02204">
    <property type="entry name" value="VPS9"/>
    <property type="match status" value="1"/>
</dbReference>
<gene>
    <name evidence="8" type="ORF">ROHU_028691</name>
    <name evidence="7" type="ORF">ROHU_029020</name>
</gene>
<dbReference type="PROSITE" id="PS51036">
    <property type="entry name" value="ZF_A20"/>
    <property type="match status" value="1"/>
</dbReference>
<dbReference type="InterPro" id="IPR003123">
    <property type="entry name" value="VPS9"/>
</dbReference>
<feature type="compositionally biased region" description="Polar residues" evidence="4">
    <location>
        <begin position="78"/>
        <end position="88"/>
    </location>
</feature>
<dbReference type="GO" id="GO:0003677">
    <property type="term" value="F:DNA binding"/>
    <property type="evidence" value="ECO:0007669"/>
    <property type="project" value="InterPro"/>
</dbReference>
<dbReference type="GO" id="GO:0016192">
    <property type="term" value="P:vesicle-mediated transport"/>
    <property type="evidence" value="ECO:0007669"/>
    <property type="project" value="InterPro"/>
</dbReference>
<evidence type="ECO:0000256" key="3">
    <source>
        <dbReference type="ARBA" id="ARBA00022833"/>
    </source>
</evidence>
<dbReference type="SMART" id="SM00167">
    <property type="entry name" value="VPS9"/>
    <property type="match status" value="1"/>
</dbReference>
<dbReference type="Gene3D" id="1.10.246.120">
    <property type="match status" value="1"/>
</dbReference>
<dbReference type="InterPro" id="IPR045046">
    <property type="entry name" value="Vps9-like"/>
</dbReference>
<protein>
    <submittedName>
        <fullName evidence="7">Rab5 GDP GTP exchange factor-like protein</fullName>
    </submittedName>
</protein>
<feature type="compositionally biased region" description="Polar residues" evidence="4">
    <location>
        <begin position="112"/>
        <end position="124"/>
    </location>
</feature>
<dbReference type="PANTHER" id="PTHR23101">
    <property type="entry name" value="RAB GDP/GTP EXCHANGE FACTOR"/>
    <property type="match status" value="1"/>
</dbReference>
<dbReference type="EMBL" id="QBIY01012909">
    <property type="protein sequence ID" value="RXN14412.1"/>
    <property type="molecule type" value="Genomic_DNA"/>
</dbReference>
<dbReference type="STRING" id="84645.A0A498LYF1"/>
<dbReference type="SUPFAM" id="SSF109993">
    <property type="entry name" value="VPS9 domain"/>
    <property type="match status" value="1"/>
</dbReference>
<dbReference type="GO" id="GO:0005085">
    <property type="term" value="F:guanyl-nucleotide exchange factor activity"/>
    <property type="evidence" value="ECO:0007669"/>
    <property type="project" value="InterPro"/>
</dbReference>
<keyword evidence="2" id="KW-0863">Zinc-finger</keyword>
<dbReference type="PROSITE" id="PS51205">
    <property type="entry name" value="VPS9"/>
    <property type="match status" value="1"/>
</dbReference>
<dbReference type="Pfam" id="PF01754">
    <property type="entry name" value="zf-A20"/>
    <property type="match status" value="1"/>
</dbReference>
<feature type="region of interest" description="Disordered" evidence="4">
    <location>
        <begin position="70"/>
        <end position="125"/>
    </location>
</feature>
<dbReference type="SMART" id="SM00259">
    <property type="entry name" value="ZnF_A20"/>
    <property type="match status" value="1"/>
</dbReference>
<dbReference type="GO" id="GO:0031267">
    <property type="term" value="F:small GTPase binding"/>
    <property type="evidence" value="ECO:0007669"/>
    <property type="project" value="TreeGrafter"/>
</dbReference>
<keyword evidence="3" id="KW-0862">Zinc</keyword>
<dbReference type="SUPFAM" id="SSF57716">
    <property type="entry name" value="Glucocorticoid receptor-like (DNA-binding domain)"/>
    <property type="match status" value="1"/>
</dbReference>
<dbReference type="EMBL" id="QBIY01012990">
    <property type="protein sequence ID" value="RXN13261.1"/>
    <property type="molecule type" value="Genomic_DNA"/>
</dbReference>
<sequence>MNPQVARRGISVQQSDLMCKRGCGFYGNAVWQGLCSKCWREENQCTRAKQIEDDRALAERLQREEEVAYASSREEVRSQTASSKTNSVPMVKRLFTSAPKTPARRDAGAPKTSVSQSTSLSRQPSAECDHVTQHFIDFLKTFQRPGYDIFKQCHAFVENIAHKKVAVGGENFTDSVQDFYQNMSEYLQANLKGSPDLMETVMDEVERYVMGRLYEQLFCPDHTDDEKKDLAIQKRIRSLHWVSIAMLCAPVDEQIPKVSDSVERAITDLIDLDSKRVPKDKLACVTRCSKHIMTAIQGSKKAAASADDFLPTLVYIVLKANPPRLHSNIQYITRYCNPSRLMTGEDGYYFTNLCCAVAFIEKLDAQSLNLSHEDFELYMSGASSPSGPKAISSGHSSQNGFREERCTAAPQVDQRTDLVSGAGVRQERRAEETRPLETDLIEWRDGQELSVLGILEGPPIRTQTSTTFTIDSDNVGGDSLPPPLQPQKFAG</sequence>
<evidence type="ECO:0000256" key="1">
    <source>
        <dbReference type="ARBA" id="ARBA00022723"/>
    </source>
</evidence>
<evidence type="ECO:0000256" key="4">
    <source>
        <dbReference type="SAM" id="MobiDB-lite"/>
    </source>
</evidence>
<dbReference type="Gene3D" id="1.20.1050.80">
    <property type="entry name" value="VPS9 domain"/>
    <property type="match status" value="1"/>
</dbReference>